<keyword evidence="1" id="KW-0472">Membrane</keyword>
<dbReference type="EMBL" id="JAAVMX010000004">
    <property type="protein sequence ID" value="KAF4509799.1"/>
    <property type="molecule type" value="Genomic_DNA"/>
</dbReference>
<organism evidence="2 3">
    <name type="scientific">Ophiocordyceps sinensis</name>
    <dbReference type="NCBI Taxonomy" id="72228"/>
    <lineage>
        <taxon>Eukaryota</taxon>
        <taxon>Fungi</taxon>
        <taxon>Dikarya</taxon>
        <taxon>Ascomycota</taxon>
        <taxon>Pezizomycotina</taxon>
        <taxon>Sordariomycetes</taxon>
        <taxon>Hypocreomycetidae</taxon>
        <taxon>Hypocreales</taxon>
        <taxon>Ophiocordycipitaceae</taxon>
        <taxon>Ophiocordyceps</taxon>
    </lineage>
</organism>
<proteinExistence type="predicted"/>
<keyword evidence="1" id="KW-0812">Transmembrane</keyword>
<evidence type="ECO:0000313" key="2">
    <source>
        <dbReference type="EMBL" id="KAF4509799.1"/>
    </source>
</evidence>
<feature type="transmembrane region" description="Helical" evidence="1">
    <location>
        <begin position="50"/>
        <end position="69"/>
    </location>
</feature>
<reference evidence="2 3" key="1">
    <citation type="journal article" date="2020" name="Genome Biol. Evol.">
        <title>A new high-quality draft genome assembly of the Chinese cordyceps Ophiocordyceps sinensis.</title>
        <authorList>
            <person name="Shu R."/>
            <person name="Zhang J."/>
            <person name="Meng Q."/>
            <person name="Zhang H."/>
            <person name="Zhou G."/>
            <person name="Li M."/>
            <person name="Wu P."/>
            <person name="Zhao Y."/>
            <person name="Chen C."/>
            <person name="Qin Q."/>
        </authorList>
    </citation>
    <scope>NUCLEOTIDE SEQUENCE [LARGE SCALE GENOMIC DNA]</scope>
    <source>
        <strain evidence="2 3">IOZ07</strain>
    </source>
</reference>
<evidence type="ECO:0000256" key="1">
    <source>
        <dbReference type="SAM" id="Phobius"/>
    </source>
</evidence>
<name>A0A8H4PSS9_9HYPO</name>
<keyword evidence="3" id="KW-1185">Reference proteome</keyword>
<evidence type="ECO:0000313" key="3">
    <source>
        <dbReference type="Proteomes" id="UP000557566"/>
    </source>
</evidence>
<sequence length="112" mass="12668">MLYTPMVRLDSRLPPSRAHRALQADLLPRIVRQVSRGCLSGLTVGLVLGVFSRTAVFLGCLVAVVFHLASRIWNPGFQMPQAVAPEHPQRQRLYFTLSAFVHLYGMTRMRSY</sequence>
<dbReference type="AlphaFoldDB" id="A0A8H4PSS9"/>
<accession>A0A8H4PSS9</accession>
<dbReference type="Proteomes" id="UP000557566">
    <property type="component" value="Unassembled WGS sequence"/>
</dbReference>
<keyword evidence="1" id="KW-1133">Transmembrane helix</keyword>
<gene>
    <name evidence="2" type="ORF">G6O67_003937</name>
</gene>
<protein>
    <submittedName>
        <fullName evidence="2">Uncharacterized protein</fullName>
    </submittedName>
</protein>
<comment type="caution">
    <text evidence="2">The sequence shown here is derived from an EMBL/GenBank/DDBJ whole genome shotgun (WGS) entry which is preliminary data.</text>
</comment>